<keyword evidence="6" id="KW-1185">Reference proteome</keyword>
<name>A0AAD1IUJ9_MYCMB</name>
<dbReference type="PANTHER" id="PTHR46847:SF1">
    <property type="entry name" value="D-ALLOSE-BINDING PERIPLASMIC PROTEIN-RELATED"/>
    <property type="match status" value="1"/>
</dbReference>
<comment type="similarity">
    <text evidence="2">Belongs to the bacterial solute-binding protein 2 family.</text>
</comment>
<organism evidence="5 6">
    <name type="scientific">Mycolicibacterium monacense</name>
    <name type="common">Mycobacterium monacense</name>
    <dbReference type="NCBI Taxonomy" id="85693"/>
    <lineage>
        <taxon>Bacteria</taxon>
        <taxon>Bacillati</taxon>
        <taxon>Actinomycetota</taxon>
        <taxon>Actinomycetes</taxon>
        <taxon>Mycobacteriales</taxon>
        <taxon>Mycobacteriaceae</taxon>
        <taxon>Mycolicibacterium</taxon>
    </lineage>
</organism>
<evidence type="ECO:0000259" key="4">
    <source>
        <dbReference type="Pfam" id="PF13407"/>
    </source>
</evidence>
<dbReference type="Pfam" id="PF13407">
    <property type="entry name" value="Peripla_BP_4"/>
    <property type="match status" value="1"/>
</dbReference>
<dbReference type="Gene3D" id="3.40.50.2300">
    <property type="match status" value="2"/>
</dbReference>
<evidence type="ECO:0000256" key="2">
    <source>
        <dbReference type="ARBA" id="ARBA00007639"/>
    </source>
</evidence>
<protein>
    <submittedName>
        <fullName evidence="5">Xylitol-binding protein</fullName>
    </submittedName>
</protein>
<dbReference type="InterPro" id="IPR028082">
    <property type="entry name" value="Peripla_BP_I"/>
</dbReference>
<dbReference type="SUPFAM" id="SSF53822">
    <property type="entry name" value="Periplasmic binding protein-like I"/>
    <property type="match status" value="1"/>
</dbReference>
<accession>A0AAD1IUJ9</accession>
<proteinExistence type="inferred from homology"/>
<reference evidence="5 6" key="1">
    <citation type="journal article" date="2019" name="Emerg. Microbes Infect.">
        <title>Comprehensive subspecies identification of 175 nontuberculous mycobacteria species based on 7547 genomic profiles.</title>
        <authorList>
            <person name="Matsumoto Y."/>
            <person name="Kinjo T."/>
            <person name="Motooka D."/>
            <person name="Nabeya D."/>
            <person name="Jung N."/>
            <person name="Uechi K."/>
            <person name="Horii T."/>
            <person name="Iida T."/>
            <person name="Fujita J."/>
            <person name="Nakamura S."/>
        </authorList>
    </citation>
    <scope>NUCLEOTIDE SEQUENCE [LARGE SCALE GENOMIC DNA]</scope>
    <source>
        <strain evidence="5 6">JCM 15658</strain>
    </source>
</reference>
<feature type="domain" description="Periplasmic binding protein" evidence="4">
    <location>
        <begin position="54"/>
        <end position="306"/>
    </location>
</feature>
<dbReference type="AlphaFoldDB" id="A0AAD1IUJ9"/>
<dbReference type="InterPro" id="IPR025997">
    <property type="entry name" value="SBP_2_dom"/>
</dbReference>
<dbReference type="GO" id="GO:0030313">
    <property type="term" value="C:cell envelope"/>
    <property type="evidence" value="ECO:0007669"/>
    <property type="project" value="UniProtKB-SubCell"/>
</dbReference>
<dbReference type="GO" id="GO:0030246">
    <property type="term" value="F:carbohydrate binding"/>
    <property type="evidence" value="ECO:0007669"/>
    <property type="project" value="UniProtKB-ARBA"/>
</dbReference>
<evidence type="ECO:0000313" key="5">
    <source>
        <dbReference type="EMBL" id="BBZ60448.1"/>
    </source>
</evidence>
<dbReference type="EMBL" id="AP022617">
    <property type="protein sequence ID" value="BBZ60448.1"/>
    <property type="molecule type" value="Genomic_DNA"/>
</dbReference>
<comment type="subcellular location">
    <subcellularLocation>
        <location evidence="1">Cell envelope</location>
    </subcellularLocation>
</comment>
<sequence length="368" mass="38500">MIAESSGSNRKRARQQQMTLTTKFGAIAAAGVLGLGLTACGAGDTEANSDTTRIGVTVYDMSSFITEGKEGMDTYAKAKNIELVWNSANNDVSTQASQVDSLINQGVDAIIVVPVQADSLGPQVASAKEKGIPLLAVNAALETPDLAGNVQPDDVAAGEQEMQMMADRLGGRGNIVVLQGPLGGSGEINRGKGIDNVLAKYPDIKVLAKDTANWKRDEAVNKMKNWISSFGPQINGVVAQNDDMGLGALQALKEAGRTDVPIVGIDGIEDGLNAVKSGEFIGTSLQNGTVELSAGLAVADALVKGEDVKTDPVYVMPAITKDNVDVAIQHVVTERGKFLEGLVELTEKNLETGDIAYEGIPGQEQPQP</sequence>
<dbReference type="Proteomes" id="UP000466039">
    <property type="component" value="Chromosome"/>
</dbReference>
<dbReference type="PANTHER" id="PTHR46847">
    <property type="entry name" value="D-ALLOSE-BINDING PERIPLASMIC PROTEIN-RELATED"/>
    <property type="match status" value="1"/>
</dbReference>
<keyword evidence="3" id="KW-0732">Signal</keyword>
<evidence type="ECO:0000313" key="6">
    <source>
        <dbReference type="Proteomes" id="UP000466039"/>
    </source>
</evidence>
<evidence type="ECO:0000256" key="1">
    <source>
        <dbReference type="ARBA" id="ARBA00004196"/>
    </source>
</evidence>
<evidence type="ECO:0000256" key="3">
    <source>
        <dbReference type="ARBA" id="ARBA00022729"/>
    </source>
</evidence>
<dbReference type="CDD" id="cd06313">
    <property type="entry name" value="PBP1_ABC_ThpA_XypA"/>
    <property type="match status" value="1"/>
</dbReference>
<gene>
    <name evidence="5" type="primary">xypA</name>
    <name evidence="5" type="ORF">MMON_17490</name>
</gene>